<dbReference type="Pfam" id="PF01723">
    <property type="entry name" value="Chorion_1"/>
    <property type="match status" value="2"/>
</dbReference>
<evidence type="ECO:0000256" key="2">
    <source>
        <dbReference type="ARBA" id="ARBA00005906"/>
    </source>
</evidence>
<sequence length="346" mass="33560">MAAKAILVLCAQALLVQTAFSQCAGRFGIDGPGFSPFGYAGSMAPGFSGLSYDGLTYLGTGSRFGYDGLYAPAMDFTATSGGALPVTSSSSFAPIGISVMSENMYDGTLNVVGELPFVGTTGVEGTLASAGAGAINHGCGNGLNAMSALSGTSTPASVASAGPAYDGLYTPASTYGANAFAYDRLMAPGFGPATSYNDAFLGARGLAYDGINYASAVDGIEFTPTSGGALPVSSASAIPPTGIAVASDNAYEGALTAAGELPFVGTVAMEGVVPSAGAGAVNHACGNGRNAMISETTGFGAAGAYGAGLGAFSPAASFGPSAFGAGFGTGLGLRSGFAGRGCGCRN</sequence>
<evidence type="ECO:0000256" key="5">
    <source>
        <dbReference type="SAM" id="SignalP"/>
    </source>
</evidence>
<proteinExistence type="inferred from homology"/>
<evidence type="ECO:0000256" key="3">
    <source>
        <dbReference type="ARBA" id="ARBA00022737"/>
    </source>
</evidence>
<reference evidence="6 7" key="1">
    <citation type="journal article" date="2017" name="BMC Biol.">
        <title>Genomic innovations, transcriptional plasticity and gene loss underlying the evolution and divergence of two highly polyphagous and invasive Helicoverpa pest species.</title>
        <authorList>
            <person name="Pearce S.L."/>
            <person name="Clarke D.F."/>
            <person name="East P.D."/>
            <person name="Elfekih S."/>
            <person name="Gordon K.H."/>
            <person name="Jermiin L.S."/>
            <person name="McGaughran A."/>
            <person name="Oakeshott J.G."/>
            <person name="Papanikolaou A."/>
            <person name="Perera O.P."/>
            <person name="Rane R.V."/>
            <person name="Richards S."/>
            <person name="Tay W.T."/>
            <person name="Walsh T.K."/>
            <person name="Anderson A."/>
            <person name="Anderson C.J."/>
            <person name="Asgari S."/>
            <person name="Board P.G."/>
            <person name="Bretschneider A."/>
            <person name="Campbell P.M."/>
            <person name="Chertemps T."/>
            <person name="Christeller J.T."/>
            <person name="Coppin C.W."/>
            <person name="Downes S.J."/>
            <person name="Duan G."/>
            <person name="Farnsworth C.A."/>
            <person name="Good R.T."/>
            <person name="Han L.B."/>
            <person name="Han Y.C."/>
            <person name="Hatje K."/>
            <person name="Horne I."/>
            <person name="Huang Y.P."/>
            <person name="Hughes D.S."/>
            <person name="Jacquin-Joly E."/>
            <person name="James W."/>
            <person name="Jhangiani S."/>
            <person name="Kollmar M."/>
            <person name="Kuwar S.S."/>
            <person name="Li S."/>
            <person name="Liu N.Y."/>
            <person name="Maibeche M.T."/>
            <person name="Miller J.R."/>
            <person name="Montagne N."/>
            <person name="Perry T."/>
            <person name="Qu J."/>
            <person name="Song S.V."/>
            <person name="Sutton G.G."/>
            <person name="Vogel H."/>
            <person name="Walenz B.P."/>
            <person name="Xu W."/>
            <person name="Zhang H.J."/>
            <person name="Zou Z."/>
            <person name="Batterham P."/>
            <person name="Edwards O.R."/>
            <person name="Feyereisen R."/>
            <person name="Gibbs R.A."/>
            <person name="Heckel D.G."/>
            <person name="McGrath A."/>
            <person name="Robin C."/>
            <person name="Scherer S.E."/>
            <person name="Worley K.C."/>
            <person name="Wu Y.D."/>
        </authorList>
    </citation>
    <scope>NUCLEOTIDE SEQUENCE [LARGE SCALE GENOMIC DNA]</scope>
    <source>
        <strain evidence="6">Harm_GR_Male_#8</strain>
        <tissue evidence="6">Whole organism</tissue>
    </source>
</reference>
<evidence type="ECO:0000313" key="6">
    <source>
        <dbReference type="EMBL" id="PZC74142.1"/>
    </source>
</evidence>
<dbReference type="Proteomes" id="UP000249218">
    <property type="component" value="Unassembled WGS sequence"/>
</dbReference>
<dbReference type="InterPro" id="IPR002635">
    <property type="entry name" value="Chorion"/>
</dbReference>
<protein>
    <submittedName>
        <fullName evidence="6">Uncharacterized protein</fullName>
    </submittedName>
</protein>
<gene>
    <name evidence="6" type="primary">HaOG208214</name>
    <name evidence="6" type="ORF">B5X24_HaOG208214</name>
</gene>
<feature type="chain" id="PRO_5016087053" evidence="5">
    <location>
        <begin position="22"/>
        <end position="346"/>
    </location>
</feature>
<evidence type="ECO:0000256" key="1">
    <source>
        <dbReference type="ARBA" id="ARBA00002085"/>
    </source>
</evidence>
<accession>A0A2W1BGE3</accession>
<comment type="similarity">
    <text evidence="2 4">Belongs to the chorion protein family.</text>
</comment>
<dbReference type="OrthoDB" id="6930117at2759"/>
<keyword evidence="3" id="KW-0677">Repeat</keyword>
<keyword evidence="5" id="KW-0732">Signal</keyword>
<feature type="signal peptide" evidence="5">
    <location>
        <begin position="1"/>
        <end position="21"/>
    </location>
</feature>
<dbReference type="EMBL" id="KZ150065">
    <property type="protein sequence ID" value="PZC74142.1"/>
    <property type="molecule type" value="Genomic_DNA"/>
</dbReference>
<evidence type="ECO:0000313" key="7">
    <source>
        <dbReference type="Proteomes" id="UP000249218"/>
    </source>
</evidence>
<comment type="function">
    <text evidence="1">This protein is one of many from the eggshell of the gypsy moth.</text>
</comment>
<dbReference type="GO" id="GO:0005213">
    <property type="term" value="F:structural constituent of egg chorion"/>
    <property type="evidence" value="ECO:0007669"/>
    <property type="project" value="InterPro"/>
</dbReference>
<dbReference type="AlphaFoldDB" id="A0A2W1BGE3"/>
<evidence type="ECO:0000256" key="4">
    <source>
        <dbReference type="RuleBase" id="RU004378"/>
    </source>
</evidence>
<organism evidence="6 7">
    <name type="scientific">Helicoverpa armigera</name>
    <name type="common">Cotton bollworm</name>
    <name type="synonym">Heliothis armigera</name>
    <dbReference type="NCBI Taxonomy" id="29058"/>
    <lineage>
        <taxon>Eukaryota</taxon>
        <taxon>Metazoa</taxon>
        <taxon>Ecdysozoa</taxon>
        <taxon>Arthropoda</taxon>
        <taxon>Hexapoda</taxon>
        <taxon>Insecta</taxon>
        <taxon>Pterygota</taxon>
        <taxon>Neoptera</taxon>
        <taxon>Endopterygota</taxon>
        <taxon>Lepidoptera</taxon>
        <taxon>Glossata</taxon>
        <taxon>Ditrysia</taxon>
        <taxon>Noctuoidea</taxon>
        <taxon>Noctuidae</taxon>
        <taxon>Heliothinae</taxon>
        <taxon>Helicoverpa</taxon>
    </lineage>
</organism>
<name>A0A2W1BGE3_HELAM</name>
<dbReference type="GO" id="GO:0007304">
    <property type="term" value="P:chorion-containing eggshell formation"/>
    <property type="evidence" value="ECO:0007669"/>
    <property type="project" value="InterPro"/>
</dbReference>
<dbReference type="GO" id="GO:0042600">
    <property type="term" value="C:egg chorion"/>
    <property type="evidence" value="ECO:0007669"/>
    <property type="project" value="InterPro"/>
</dbReference>
<keyword evidence="7" id="KW-1185">Reference proteome</keyword>